<comment type="caution">
    <text evidence="3">The sequence shown here is derived from an EMBL/GenBank/DDBJ whole genome shotgun (WGS) entry which is preliminary data.</text>
</comment>
<dbReference type="EMBL" id="JACIBY010000001">
    <property type="protein sequence ID" value="MBB3836604.1"/>
    <property type="molecule type" value="Genomic_DNA"/>
</dbReference>
<dbReference type="Proteomes" id="UP000541352">
    <property type="component" value="Unassembled WGS sequence"/>
</dbReference>
<feature type="transmembrane region" description="Helical" evidence="1">
    <location>
        <begin position="12"/>
        <end position="31"/>
    </location>
</feature>
<evidence type="ECO:0000313" key="4">
    <source>
        <dbReference type="Proteomes" id="UP000541352"/>
    </source>
</evidence>
<gene>
    <name evidence="3" type="ORF">FHS57_000586</name>
</gene>
<dbReference type="PANTHER" id="PTHR34220:SF7">
    <property type="entry name" value="SENSOR HISTIDINE KINASE YPDA"/>
    <property type="match status" value="1"/>
</dbReference>
<name>A0A7W5ZGS8_9BACT</name>
<feature type="transmembrane region" description="Helical" evidence="1">
    <location>
        <begin position="51"/>
        <end position="77"/>
    </location>
</feature>
<evidence type="ECO:0000259" key="2">
    <source>
        <dbReference type="SMART" id="SM00387"/>
    </source>
</evidence>
<dbReference type="Gene3D" id="3.30.565.10">
    <property type="entry name" value="Histidine kinase-like ATPase, C-terminal domain"/>
    <property type="match status" value="1"/>
</dbReference>
<dbReference type="Pfam" id="PF06580">
    <property type="entry name" value="His_kinase"/>
    <property type="match status" value="1"/>
</dbReference>
<dbReference type="Pfam" id="PF02518">
    <property type="entry name" value="HATPase_c"/>
    <property type="match status" value="1"/>
</dbReference>
<proteinExistence type="predicted"/>
<organism evidence="3 4">
    <name type="scientific">Runella defluvii</name>
    <dbReference type="NCBI Taxonomy" id="370973"/>
    <lineage>
        <taxon>Bacteria</taxon>
        <taxon>Pseudomonadati</taxon>
        <taxon>Bacteroidota</taxon>
        <taxon>Cytophagia</taxon>
        <taxon>Cytophagales</taxon>
        <taxon>Spirosomataceae</taxon>
        <taxon>Runella</taxon>
    </lineage>
</organism>
<feature type="transmembrane region" description="Helical" evidence="1">
    <location>
        <begin position="128"/>
        <end position="145"/>
    </location>
</feature>
<dbReference type="InterPro" id="IPR010559">
    <property type="entry name" value="Sig_transdc_His_kin_internal"/>
</dbReference>
<keyword evidence="1" id="KW-1133">Transmembrane helix</keyword>
<feature type="domain" description="Histidine kinase/HSP90-like ATPase" evidence="2">
    <location>
        <begin position="262"/>
        <end position="356"/>
    </location>
</feature>
<feature type="transmembrane region" description="Helical" evidence="1">
    <location>
        <begin position="89"/>
        <end position="108"/>
    </location>
</feature>
<keyword evidence="1" id="KW-0472">Membrane</keyword>
<evidence type="ECO:0000256" key="1">
    <source>
        <dbReference type="SAM" id="Phobius"/>
    </source>
</evidence>
<dbReference type="GO" id="GO:0000155">
    <property type="term" value="F:phosphorelay sensor kinase activity"/>
    <property type="evidence" value="ECO:0007669"/>
    <property type="project" value="InterPro"/>
</dbReference>
<keyword evidence="4" id="KW-1185">Reference proteome</keyword>
<dbReference type="GO" id="GO:0016020">
    <property type="term" value="C:membrane"/>
    <property type="evidence" value="ECO:0007669"/>
    <property type="project" value="InterPro"/>
</dbReference>
<dbReference type="SMART" id="SM00387">
    <property type="entry name" value="HATPase_c"/>
    <property type="match status" value="1"/>
</dbReference>
<dbReference type="AlphaFoldDB" id="A0A7W5ZGS8"/>
<accession>A0A7W5ZGS8</accession>
<dbReference type="InterPro" id="IPR036890">
    <property type="entry name" value="HATPase_C_sf"/>
</dbReference>
<reference evidence="3 4" key="1">
    <citation type="submission" date="2020-08" db="EMBL/GenBank/DDBJ databases">
        <title>Genomic Encyclopedia of Type Strains, Phase IV (KMG-IV): sequencing the most valuable type-strain genomes for metagenomic binning, comparative biology and taxonomic classification.</title>
        <authorList>
            <person name="Goeker M."/>
        </authorList>
    </citation>
    <scope>NUCLEOTIDE SEQUENCE [LARGE SCALE GENOMIC DNA]</scope>
    <source>
        <strain evidence="3 4">DSM 17976</strain>
    </source>
</reference>
<keyword evidence="1" id="KW-0812">Transmembrane</keyword>
<evidence type="ECO:0000313" key="3">
    <source>
        <dbReference type="EMBL" id="MBB3836604.1"/>
    </source>
</evidence>
<dbReference type="InterPro" id="IPR050640">
    <property type="entry name" value="Bact_2-comp_sensor_kinase"/>
</dbReference>
<dbReference type="SUPFAM" id="SSF55874">
    <property type="entry name" value="ATPase domain of HSP90 chaperone/DNA topoisomerase II/histidine kinase"/>
    <property type="match status" value="1"/>
</dbReference>
<dbReference type="InterPro" id="IPR003594">
    <property type="entry name" value="HATPase_dom"/>
</dbReference>
<protein>
    <submittedName>
        <fullName evidence="3">Sensor histidine kinase YesM</fullName>
    </submittedName>
</protein>
<keyword evidence="3" id="KW-0808">Transferase</keyword>
<dbReference type="RefSeq" id="WP_183971336.1">
    <property type="nucleotide sequence ID" value="NZ_JACIBY010000001.1"/>
</dbReference>
<dbReference type="PANTHER" id="PTHR34220">
    <property type="entry name" value="SENSOR HISTIDINE KINASE YPDA"/>
    <property type="match status" value="1"/>
</dbReference>
<sequence>MINWQKKLIWGVRLGELLAVVGVYFVLYALYCLTLTFNELSYVKMTYGALLLNYAVSQFFDYALKFILTIPLWYFYFRVIPHWKLSTKILLHVFTMLLFVFTWQKAFYFTMDTLGRGHLRGSSQVWDIYIPALIYVIQFGFFHAYEYHLHYQRQKETENALRQASLESELSAIKAQLNPHFLYNVFNTISASVPPEMEDTREMIAKLADLFRYQLKASRVDFVKLKDEMEFVEKYLALEKDRFGSRLQTTIEVDEALMTERVPPMLLQPIVENAIKHGISPKIEGGEVKITIKKSTYDLIVEVTDTGVGLVNEGEIIGKGVGLTNTKLRLEKMFGKTLHFQQNQPSGFRVWFEIPLH</sequence>
<keyword evidence="3" id="KW-0418">Kinase</keyword>